<dbReference type="GO" id="GO:0006508">
    <property type="term" value="P:proteolysis"/>
    <property type="evidence" value="ECO:0007669"/>
    <property type="project" value="UniProtKB-KW"/>
</dbReference>
<dbReference type="Proteomes" id="UP000190121">
    <property type="component" value="Unassembled WGS sequence"/>
</dbReference>
<gene>
    <name evidence="2" type="ORF">SAMN02745171_01254</name>
</gene>
<dbReference type="SUPFAM" id="SSF55486">
    <property type="entry name" value="Metalloproteases ('zincins'), catalytic domain"/>
    <property type="match status" value="1"/>
</dbReference>
<name>A0A1T4NVS6_9PORP</name>
<dbReference type="GO" id="GO:0008237">
    <property type="term" value="F:metallopeptidase activity"/>
    <property type="evidence" value="ECO:0007669"/>
    <property type="project" value="UniProtKB-KW"/>
</dbReference>
<evidence type="ECO:0000313" key="3">
    <source>
        <dbReference type="Proteomes" id="UP000190121"/>
    </source>
</evidence>
<dbReference type="InterPro" id="IPR008757">
    <property type="entry name" value="Peptidase_M6-like_domain"/>
</dbReference>
<protein>
    <submittedName>
        <fullName evidence="2">M6 family metalloprotease domain-containing protein</fullName>
    </submittedName>
</protein>
<dbReference type="AlphaFoldDB" id="A0A1T4NVS6"/>
<dbReference type="STRING" id="29524.SAMN02745171_01254"/>
<dbReference type="PANTHER" id="PTHR41775">
    <property type="entry name" value="SECRETED PROTEIN-RELATED"/>
    <property type="match status" value="1"/>
</dbReference>
<organism evidence="2 3">
    <name type="scientific">Porphyromonas circumdentaria</name>
    <dbReference type="NCBI Taxonomy" id="29524"/>
    <lineage>
        <taxon>Bacteria</taxon>
        <taxon>Pseudomonadati</taxon>
        <taxon>Bacteroidota</taxon>
        <taxon>Bacteroidia</taxon>
        <taxon>Bacteroidales</taxon>
        <taxon>Porphyromonadaceae</taxon>
        <taxon>Porphyromonas</taxon>
    </lineage>
</organism>
<keyword evidence="3" id="KW-1185">Reference proteome</keyword>
<accession>A0A1T4NVS6</accession>
<keyword evidence="2" id="KW-0378">Hydrolase</keyword>
<keyword evidence="2" id="KW-0482">Metalloprotease</keyword>
<evidence type="ECO:0000259" key="1">
    <source>
        <dbReference type="Pfam" id="PF05547"/>
    </source>
</evidence>
<reference evidence="3" key="1">
    <citation type="submission" date="2017-02" db="EMBL/GenBank/DDBJ databases">
        <authorList>
            <person name="Varghese N."/>
            <person name="Submissions S."/>
        </authorList>
    </citation>
    <scope>NUCLEOTIDE SEQUENCE [LARGE SCALE GENOMIC DNA]</scope>
    <source>
        <strain evidence="3">ATCC 51356</strain>
    </source>
</reference>
<dbReference type="OrthoDB" id="9813478at2"/>
<keyword evidence="2" id="KW-0645">Protease</keyword>
<dbReference type="Pfam" id="PF05547">
    <property type="entry name" value="Peptidase_M6"/>
    <property type="match status" value="1"/>
</dbReference>
<dbReference type="PANTHER" id="PTHR41775:SF1">
    <property type="entry name" value="PEPTIDASE M6-LIKE DOMAIN-CONTAINING PROTEIN"/>
    <property type="match status" value="1"/>
</dbReference>
<proteinExistence type="predicted"/>
<feature type="domain" description="Peptidase M6-like" evidence="1">
    <location>
        <begin position="173"/>
        <end position="376"/>
    </location>
</feature>
<dbReference type="RefSeq" id="WP_078737164.1">
    <property type="nucleotide sequence ID" value="NZ_FUXE01000012.1"/>
</dbReference>
<dbReference type="EMBL" id="FUXE01000012">
    <property type="protein sequence ID" value="SJZ83321.1"/>
    <property type="molecule type" value="Genomic_DNA"/>
</dbReference>
<sequence length="601" mass="66944">MKNNLVQHIRKFSLLSALLVLVQGALWSAPADRVLKLFTQPDGSTLTIVLQGDEHFNYHTTTDGFMLFQDDEGYLKYAIVTEGYNFAISSFVAHDPAERNAEERSFLASLSMEDFKNAVYKRRETSPLRESFSRGTFPSKGSPKGLVILVQYKDVKFQIKEPQKAIHAQMNEKGYNKGKATGSALDYFSDQSHGQFTPIFDVLGPITLKRPMAYYGQKSYLSNDAHAPDMVKEACEQLSEQNIDFSQYDNDNDGVVDLVFIIYAGYSEAQGGPSAAIWPHAWTMTEAGYHDVKLGTIKVDRYACTSELKGASGVFLDGIGTFCHEFTHCFGLPDFYDTAAIFTGNYGVGRWSLMDCGSYNNSSHTPAGYTSYERMFVGWLEPRQLTQPTLITLNPINTHNEACIIHSDANKDEYFLIENRQKNGWDSYLPGNGLMITHVDYSRSAWETNSVNRTNSTTHPRFQIVAADNSPSYNSEADDLFPGPLNKTEFTDHSIPAAALHGGGYLGKPITGITEKDQQITFSFMGGTVDTQRQPTREVAISLGKGVLHLTMEQGQEVYIYDLAGQEIAHFISVEGRNTLPLAMGNYIVQIGREGYKIIVP</sequence>
<evidence type="ECO:0000313" key="2">
    <source>
        <dbReference type="EMBL" id="SJZ83321.1"/>
    </source>
</evidence>
<dbReference type="NCBIfam" id="TIGR03296">
    <property type="entry name" value="M6dom_TIGR03296"/>
    <property type="match status" value="1"/>
</dbReference>